<keyword evidence="11" id="KW-1185">Reference proteome</keyword>
<dbReference type="Proteomes" id="UP001289374">
    <property type="component" value="Unassembled WGS sequence"/>
</dbReference>
<evidence type="ECO:0000256" key="1">
    <source>
        <dbReference type="ARBA" id="ARBA00004245"/>
    </source>
</evidence>
<evidence type="ECO:0000313" key="10">
    <source>
        <dbReference type="EMBL" id="KAK4406886.1"/>
    </source>
</evidence>
<evidence type="ECO:0000256" key="8">
    <source>
        <dbReference type="PIRSR" id="PIRSR604241-50"/>
    </source>
</evidence>
<evidence type="ECO:0000256" key="4">
    <source>
        <dbReference type="ARBA" id="ARBA00022786"/>
    </source>
</evidence>
<evidence type="ECO:0000256" key="6">
    <source>
        <dbReference type="ARBA" id="ARBA00023212"/>
    </source>
</evidence>
<organism evidence="10 11">
    <name type="scientific">Sesamum angolense</name>
    <dbReference type="NCBI Taxonomy" id="2727404"/>
    <lineage>
        <taxon>Eukaryota</taxon>
        <taxon>Viridiplantae</taxon>
        <taxon>Streptophyta</taxon>
        <taxon>Embryophyta</taxon>
        <taxon>Tracheophyta</taxon>
        <taxon>Spermatophyta</taxon>
        <taxon>Magnoliopsida</taxon>
        <taxon>eudicotyledons</taxon>
        <taxon>Gunneridae</taxon>
        <taxon>Pentapetalae</taxon>
        <taxon>asterids</taxon>
        <taxon>lamiids</taxon>
        <taxon>Lamiales</taxon>
        <taxon>Pedaliaceae</taxon>
        <taxon>Sesamum</taxon>
    </lineage>
</organism>
<evidence type="ECO:0000256" key="7">
    <source>
        <dbReference type="ARBA" id="ARBA00023288"/>
    </source>
</evidence>
<name>A0AAE1X7Z2_9LAMI</name>
<dbReference type="CDD" id="cd16108">
    <property type="entry name" value="Ubl_ATG8_like"/>
    <property type="match status" value="1"/>
</dbReference>
<evidence type="ECO:0000256" key="2">
    <source>
        <dbReference type="ARBA" id="ARBA00004370"/>
    </source>
</evidence>
<proteinExistence type="inferred from homology"/>
<comment type="similarity">
    <text evidence="3 9">Belongs to the ATG8 family.</text>
</comment>
<accession>A0AAE1X7Z2</accession>
<evidence type="ECO:0000256" key="3">
    <source>
        <dbReference type="ARBA" id="ARBA00007293"/>
    </source>
</evidence>
<keyword evidence="4" id="KW-0833">Ubl conjugation pathway</keyword>
<dbReference type="InterPro" id="IPR029071">
    <property type="entry name" value="Ubiquitin-like_domsf"/>
</dbReference>
<keyword evidence="5" id="KW-0472">Membrane</keyword>
<dbReference type="GO" id="GO:0005856">
    <property type="term" value="C:cytoskeleton"/>
    <property type="evidence" value="ECO:0007669"/>
    <property type="project" value="UniProtKB-SubCell"/>
</dbReference>
<dbReference type="GO" id="GO:0006914">
    <property type="term" value="P:autophagy"/>
    <property type="evidence" value="ECO:0007669"/>
    <property type="project" value="UniProtKB-KW"/>
</dbReference>
<protein>
    <recommendedName>
        <fullName evidence="9">Autophagy-related protein</fullName>
    </recommendedName>
</protein>
<evidence type="ECO:0000256" key="5">
    <source>
        <dbReference type="ARBA" id="ARBA00023136"/>
    </source>
</evidence>
<dbReference type="Gene3D" id="3.10.20.90">
    <property type="entry name" value="Phosphatidylinositol 3-kinase Catalytic Subunit, Chain A, domain 1"/>
    <property type="match status" value="1"/>
</dbReference>
<dbReference type="SUPFAM" id="SSF54236">
    <property type="entry name" value="Ubiquitin-like"/>
    <property type="match status" value="1"/>
</dbReference>
<reference evidence="10" key="1">
    <citation type="submission" date="2020-06" db="EMBL/GenBank/DDBJ databases">
        <authorList>
            <person name="Li T."/>
            <person name="Hu X."/>
            <person name="Zhang T."/>
            <person name="Song X."/>
            <person name="Zhang H."/>
            <person name="Dai N."/>
            <person name="Sheng W."/>
            <person name="Hou X."/>
            <person name="Wei L."/>
        </authorList>
    </citation>
    <scope>NUCLEOTIDE SEQUENCE</scope>
    <source>
        <strain evidence="10">K16</strain>
        <tissue evidence="10">Leaf</tissue>
    </source>
</reference>
<comment type="subcellular location">
    <subcellularLocation>
        <location evidence="1">Cytoplasm</location>
        <location evidence="1">Cytoskeleton</location>
    </subcellularLocation>
    <subcellularLocation>
        <location evidence="2">Membrane</location>
    </subcellularLocation>
</comment>
<dbReference type="PANTHER" id="PTHR10969">
    <property type="entry name" value="MICROTUBULE-ASSOCIATED PROTEINS 1A/1B LIGHT CHAIN 3-RELATED"/>
    <property type="match status" value="1"/>
</dbReference>
<comment type="caution">
    <text evidence="10">The sequence shown here is derived from an EMBL/GenBank/DDBJ whole genome shotgun (WGS) entry which is preliminary data.</text>
</comment>
<keyword evidence="6" id="KW-0206">Cytoskeleton</keyword>
<feature type="lipid moiety-binding region" description="Phosphatidylserine amidated glycine; alternate" evidence="8">
    <location>
        <position position="139"/>
    </location>
</feature>
<dbReference type="Pfam" id="PF02991">
    <property type="entry name" value="ATG8"/>
    <property type="match status" value="2"/>
</dbReference>
<dbReference type="AlphaFoldDB" id="A0AAE1X7Z2"/>
<keyword evidence="6" id="KW-0963">Cytoplasm</keyword>
<gene>
    <name evidence="10" type="ORF">Sango_0269600</name>
</gene>
<evidence type="ECO:0000256" key="9">
    <source>
        <dbReference type="RuleBase" id="RU004384"/>
    </source>
</evidence>
<reference evidence="10" key="2">
    <citation type="journal article" date="2024" name="Plant">
        <title>Genomic evolution and insights into agronomic trait innovations of Sesamum species.</title>
        <authorList>
            <person name="Miao H."/>
            <person name="Wang L."/>
            <person name="Qu L."/>
            <person name="Liu H."/>
            <person name="Sun Y."/>
            <person name="Le M."/>
            <person name="Wang Q."/>
            <person name="Wei S."/>
            <person name="Zheng Y."/>
            <person name="Lin W."/>
            <person name="Duan Y."/>
            <person name="Cao H."/>
            <person name="Xiong S."/>
            <person name="Wang X."/>
            <person name="Wei L."/>
            <person name="Li C."/>
            <person name="Ma Q."/>
            <person name="Ju M."/>
            <person name="Zhao R."/>
            <person name="Li G."/>
            <person name="Mu C."/>
            <person name="Tian Q."/>
            <person name="Mei H."/>
            <person name="Zhang T."/>
            <person name="Gao T."/>
            <person name="Zhang H."/>
        </authorList>
    </citation>
    <scope>NUCLEOTIDE SEQUENCE</scope>
    <source>
        <strain evidence="10">K16</strain>
    </source>
</reference>
<keyword evidence="7 8" id="KW-0449">Lipoprotein</keyword>
<dbReference type="InterPro" id="IPR004241">
    <property type="entry name" value="Atg8-like"/>
</dbReference>
<keyword evidence="9" id="KW-0072">Autophagy</keyword>
<evidence type="ECO:0000313" key="11">
    <source>
        <dbReference type="Proteomes" id="UP001289374"/>
    </source>
</evidence>
<dbReference type="EMBL" id="JACGWL010000002">
    <property type="protein sequence ID" value="KAK4406886.1"/>
    <property type="molecule type" value="Genomic_DNA"/>
</dbReference>
<sequence length="139" mass="16057">MGKAKSQAFKEEFSLEERVQESQEIIAKYPDRVPVVAERYTKSDLPRWRRRSRSGVDIFCFFVFDHVGGNRFLVPRDMSVGQFIHILSARLHLAPGKALFVFVKNTLPQTSSLIESVYDSFKDEDGFLYMCYSSEKTFG</sequence>
<dbReference type="GO" id="GO:0005776">
    <property type="term" value="C:autophagosome"/>
    <property type="evidence" value="ECO:0007669"/>
    <property type="project" value="UniProtKB-ARBA"/>
</dbReference>
<dbReference type="GO" id="GO:0016020">
    <property type="term" value="C:membrane"/>
    <property type="evidence" value="ECO:0007669"/>
    <property type="project" value="UniProtKB-SubCell"/>
</dbReference>